<evidence type="ECO:0000313" key="1">
    <source>
        <dbReference type="EMBL" id="KZT71377.1"/>
    </source>
</evidence>
<evidence type="ECO:0000313" key="2">
    <source>
        <dbReference type="Proteomes" id="UP000076727"/>
    </source>
</evidence>
<dbReference type="AlphaFoldDB" id="A0A165S0E6"/>
<protein>
    <submittedName>
        <fullName evidence="1">Uncharacterized protein</fullName>
    </submittedName>
</protein>
<organism evidence="1 2">
    <name type="scientific">Daedalea quercina L-15889</name>
    <dbReference type="NCBI Taxonomy" id="1314783"/>
    <lineage>
        <taxon>Eukaryota</taxon>
        <taxon>Fungi</taxon>
        <taxon>Dikarya</taxon>
        <taxon>Basidiomycota</taxon>
        <taxon>Agaricomycotina</taxon>
        <taxon>Agaricomycetes</taxon>
        <taxon>Polyporales</taxon>
        <taxon>Fomitopsis</taxon>
    </lineage>
</organism>
<sequence length="52" mass="5749">MLCSVLAVRSFPPALGCSAQTPPILYEHPLRRYRRQPHAPSLLPSVRPPPAC</sequence>
<gene>
    <name evidence="1" type="ORF">DAEQUDRAFT_724355</name>
</gene>
<dbReference type="EMBL" id="KV429046">
    <property type="protein sequence ID" value="KZT71377.1"/>
    <property type="molecule type" value="Genomic_DNA"/>
</dbReference>
<accession>A0A165S0E6</accession>
<proteinExistence type="predicted"/>
<keyword evidence="2" id="KW-1185">Reference proteome</keyword>
<reference evidence="1 2" key="1">
    <citation type="journal article" date="2016" name="Mol. Biol. Evol.">
        <title>Comparative Genomics of Early-Diverging Mushroom-Forming Fungi Provides Insights into the Origins of Lignocellulose Decay Capabilities.</title>
        <authorList>
            <person name="Nagy L.G."/>
            <person name="Riley R."/>
            <person name="Tritt A."/>
            <person name="Adam C."/>
            <person name="Daum C."/>
            <person name="Floudas D."/>
            <person name="Sun H."/>
            <person name="Yadav J.S."/>
            <person name="Pangilinan J."/>
            <person name="Larsson K.H."/>
            <person name="Matsuura K."/>
            <person name="Barry K."/>
            <person name="Labutti K."/>
            <person name="Kuo R."/>
            <person name="Ohm R.A."/>
            <person name="Bhattacharya S.S."/>
            <person name="Shirouzu T."/>
            <person name="Yoshinaga Y."/>
            <person name="Martin F.M."/>
            <person name="Grigoriev I.V."/>
            <person name="Hibbett D.S."/>
        </authorList>
    </citation>
    <scope>NUCLEOTIDE SEQUENCE [LARGE SCALE GENOMIC DNA]</scope>
    <source>
        <strain evidence="1 2">L-15889</strain>
    </source>
</reference>
<dbReference type="Proteomes" id="UP000076727">
    <property type="component" value="Unassembled WGS sequence"/>
</dbReference>
<name>A0A165S0E6_9APHY</name>